<feature type="transmembrane region" description="Helical" evidence="2">
    <location>
        <begin position="148"/>
        <end position="169"/>
    </location>
</feature>
<evidence type="ECO:0000313" key="4">
    <source>
        <dbReference type="Proteomes" id="UP001596067"/>
    </source>
</evidence>
<evidence type="ECO:0008006" key="5">
    <source>
        <dbReference type="Google" id="ProtNLM"/>
    </source>
</evidence>
<keyword evidence="4" id="KW-1185">Reference proteome</keyword>
<feature type="transmembrane region" description="Helical" evidence="2">
    <location>
        <begin position="254"/>
        <end position="274"/>
    </location>
</feature>
<evidence type="ECO:0000256" key="1">
    <source>
        <dbReference type="SAM" id="MobiDB-lite"/>
    </source>
</evidence>
<evidence type="ECO:0000256" key="2">
    <source>
        <dbReference type="SAM" id="Phobius"/>
    </source>
</evidence>
<dbReference type="EMBL" id="JBHSOD010000053">
    <property type="protein sequence ID" value="MFC5889214.1"/>
    <property type="molecule type" value="Genomic_DNA"/>
</dbReference>
<feature type="transmembrane region" description="Helical" evidence="2">
    <location>
        <begin position="104"/>
        <end position="122"/>
    </location>
</feature>
<feature type="transmembrane region" description="Helical" evidence="2">
    <location>
        <begin position="73"/>
        <end position="92"/>
    </location>
</feature>
<keyword evidence="2" id="KW-1133">Transmembrane helix</keyword>
<dbReference type="Proteomes" id="UP001596067">
    <property type="component" value="Unassembled WGS sequence"/>
</dbReference>
<sequence>MTTNGPGEPSGPSGQEPPVSGRHRGGRHAGGLVTFVDHVRPDGVVVRWESRRHRKHQQPATGSTWWAPAARGWWIAVLFAVGSLLFALGSVPGYTDAVGARWDTVTYFVGSLFFTAASFLCYREAVDAGPPAQNPAHRRVLVYQPRRIDWWATGVQLVGTVYFNVSTGVAMSDNLSAATAHQHVWRPDAIGSVCFLVSSLLAWYETCHGWTAWRPRAWAWWIALANLVGSVAFGVSAVAGYISPVTGQVHNATGANTTTLIGAVCFLVGAVLLLPERTEETRTRAATPPTGGAAPVS</sequence>
<feature type="region of interest" description="Disordered" evidence="1">
    <location>
        <begin position="1"/>
        <end position="26"/>
    </location>
</feature>
<feature type="transmembrane region" description="Helical" evidence="2">
    <location>
        <begin position="189"/>
        <end position="206"/>
    </location>
</feature>
<keyword evidence="2" id="KW-0812">Transmembrane</keyword>
<name>A0ABW1F5P7_9ACTN</name>
<feature type="transmembrane region" description="Helical" evidence="2">
    <location>
        <begin position="218"/>
        <end position="242"/>
    </location>
</feature>
<accession>A0ABW1F5P7</accession>
<keyword evidence="2" id="KW-0472">Membrane</keyword>
<feature type="compositionally biased region" description="Low complexity" evidence="1">
    <location>
        <begin position="1"/>
        <end position="20"/>
    </location>
</feature>
<organism evidence="3 4">
    <name type="scientific">Kitasatospora aburaviensis</name>
    <dbReference type="NCBI Taxonomy" id="67265"/>
    <lineage>
        <taxon>Bacteria</taxon>
        <taxon>Bacillati</taxon>
        <taxon>Actinomycetota</taxon>
        <taxon>Actinomycetes</taxon>
        <taxon>Kitasatosporales</taxon>
        <taxon>Streptomycetaceae</taxon>
        <taxon>Kitasatospora</taxon>
    </lineage>
</organism>
<proteinExistence type="predicted"/>
<comment type="caution">
    <text evidence="3">The sequence shown here is derived from an EMBL/GenBank/DDBJ whole genome shotgun (WGS) entry which is preliminary data.</text>
</comment>
<protein>
    <recommendedName>
        <fullName evidence="5">YrhK domain-containing protein</fullName>
    </recommendedName>
</protein>
<dbReference type="RefSeq" id="WP_345328133.1">
    <property type="nucleotide sequence ID" value="NZ_BAAAVH010000016.1"/>
</dbReference>
<evidence type="ECO:0000313" key="3">
    <source>
        <dbReference type="EMBL" id="MFC5889214.1"/>
    </source>
</evidence>
<gene>
    <name evidence="3" type="ORF">ACFP0N_30015</name>
</gene>
<reference evidence="4" key="1">
    <citation type="journal article" date="2019" name="Int. J. Syst. Evol. Microbiol.">
        <title>The Global Catalogue of Microorganisms (GCM) 10K type strain sequencing project: providing services to taxonomists for standard genome sequencing and annotation.</title>
        <authorList>
            <consortium name="The Broad Institute Genomics Platform"/>
            <consortium name="The Broad Institute Genome Sequencing Center for Infectious Disease"/>
            <person name="Wu L."/>
            <person name="Ma J."/>
        </authorList>
    </citation>
    <scope>NUCLEOTIDE SEQUENCE [LARGE SCALE GENOMIC DNA]</scope>
    <source>
        <strain evidence="4">CGMCC 4.1469</strain>
    </source>
</reference>